<proteinExistence type="predicted"/>
<dbReference type="InterPro" id="IPR004013">
    <property type="entry name" value="PHP_dom"/>
</dbReference>
<evidence type="ECO:0000313" key="3">
    <source>
        <dbReference type="Proteomes" id="UP001595882"/>
    </source>
</evidence>
<keyword evidence="3" id="KW-1185">Reference proteome</keyword>
<dbReference type="NCBIfam" id="NF038032">
    <property type="entry name" value="CehA_McbA_metalo"/>
    <property type="match status" value="1"/>
</dbReference>
<dbReference type="Pfam" id="PF02811">
    <property type="entry name" value="PHP"/>
    <property type="match status" value="1"/>
</dbReference>
<dbReference type="RefSeq" id="WP_390249128.1">
    <property type="nucleotide sequence ID" value="NZ_JBHSDT010000002.1"/>
</dbReference>
<accession>A0ABV8WTR8</accession>
<dbReference type="InterPro" id="IPR016195">
    <property type="entry name" value="Pol/histidinol_Pase-like"/>
</dbReference>
<dbReference type="PANTHER" id="PTHR42924:SF3">
    <property type="entry name" value="POLYMERASE_HISTIDINOL PHOSPHATASE N-TERMINAL DOMAIN-CONTAINING PROTEIN"/>
    <property type="match status" value="1"/>
</dbReference>
<dbReference type="PANTHER" id="PTHR42924">
    <property type="entry name" value="EXONUCLEASE"/>
    <property type="match status" value="1"/>
</dbReference>
<feature type="domain" description="Polymerase/histidinol phosphatase N-terminal" evidence="1">
    <location>
        <begin position="196"/>
        <end position="261"/>
    </location>
</feature>
<dbReference type="SMART" id="SM00481">
    <property type="entry name" value="POLIIIAc"/>
    <property type="match status" value="1"/>
</dbReference>
<protein>
    <submittedName>
        <fullName evidence="2">CehA/McbA family metallohydrolase</fullName>
    </submittedName>
</protein>
<evidence type="ECO:0000313" key="2">
    <source>
        <dbReference type="EMBL" id="MFC4401986.1"/>
    </source>
</evidence>
<sequence length="507" mass="57644">MTILFKTTAEITQESMQSHLTHTFYVPEESQALSIDFQFAPDILEDEPKQKAIISETLKSYNLFPDNNEIAPLIDKYSPLKNLLTLSVDDPNGFRGARHCHAPDQHITIAEQNSSPGMLNGALTSGLWSVTISVHAIVTDKCNFSLAIKSDIKQTEDTIRIPWFNPINISNFPENKLEHIIAPVCGNSSEYVWKAAELHTHTFHSDGQQDVAEMVHTAEQQGLDVLAITDHNTTSPLREMEDQLNRTSLQLLYGLEWTTFFGHMLTFGYPELTYTDWRKLGPTDVHKGLEKIHELGAVAGMAHPFRIGNPIGTGCHWEFKMENINDFDFIEVWNGNNPSPSFYNQQAMEFWTKLLNKGYRIPATAGRDWHHNNDPQAKYAITYVHMPQDTKDFRKDFLQSIREGRISISYYSVLSLAIIQAETVYTIGETVRKDGSRHQLVMTMQEVPVHATYKLVSNKGLITEGDLPKNGIEIPLSSESLTWIRAEVYNQEKELIAFTNPIYFKIK</sequence>
<dbReference type="EMBL" id="JBHSDT010000002">
    <property type="protein sequence ID" value="MFC4401986.1"/>
    <property type="molecule type" value="Genomic_DNA"/>
</dbReference>
<reference evidence="3" key="1">
    <citation type="journal article" date="2019" name="Int. J. Syst. Evol. Microbiol.">
        <title>The Global Catalogue of Microorganisms (GCM) 10K type strain sequencing project: providing services to taxonomists for standard genome sequencing and annotation.</title>
        <authorList>
            <consortium name="The Broad Institute Genomics Platform"/>
            <consortium name="The Broad Institute Genome Sequencing Center for Infectious Disease"/>
            <person name="Wu L."/>
            <person name="Ma J."/>
        </authorList>
    </citation>
    <scope>NUCLEOTIDE SEQUENCE [LARGE SCALE GENOMIC DNA]</scope>
    <source>
        <strain evidence="3">CCUG 37865</strain>
    </source>
</reference>
<gene>
    <name evidence="2" type="ORF">ACFOY7_02600</name>
</gene>
<comment type="caution">
    <text evidence="2">The sequence shown here is derived from an EMBL/GenBank/DDBJ whole genome shotgun (WGS) entry which is preliminary data.</text>
</comment>
<evidence type="ECO:0000259" key="1">
    <source>
        <dbReference type="SMART" id="SM00481"/>
    </source>
</evidence>
<dbReference type="InterPro" id="IPR052018">
    <property type="entry name" value="PHP_domain"/>
</dbReference>
<dbReference type="SUPFAM" id="SSF89550">
    <property type="entry name" value="PHP domain-like"/>
    <property type="match status" value="1"/>
</dbReference>
<name>A0ABV8WTR8_9BACI</name>
<dbReference type="Gene3D" id="3.20.20.140">
    <property type="entry name" value="Metal-dependent hydrolases"/>
    <property type="match status" value="1"/>
</dbReference>
<organism evidence="2 3">
    <name type="scientific">Gracilibacillus xinjiangensis</name>
    <dbReference type="NCBI Taxonomy" id="1193282"/>
    <lineage>
        <taxon>Bacteria</taxon>
        <taxon>Bacillati</taxon>
        <taxon>Bacillota</taxon>
        <taxon>Bacilli</taxon>
        <taxon>Bacillales</taxon>
        <taxon>Bacillaceae</taxon>
        <taxon>Gracilibacillus</taxon>
    </lineage>
</organism>
<dbReference type="InterPro" id="IPR003141">
    <property type="entry name" value="Pol/His_phosphatase_N"/>
</dbReference>
<dbReference type="Proteomes" id="UP001595882">
    <property type="component" value="Unassembled WGS sequence"/>
</dbReference>